<evidence type="ECO:0000313" key="11">
    <source>
        <dbReference type="EMBL" id="SDW61623.1"/>
    </source>
</evidence>
<evidence type="ECO:0000256" key="3">
    <source>
        <dbReference type="ARBA" id="ARBA00022576"/>
    </source>
</evidence>
<keyword evidence="11" id="KW-0489">Methyltransferase</keyword>
<feature type="binding site" evidence="8">
    <location>
        <position position="196"/>
    </location>
    <ligand>
        <name>substrate</name>
    </ligand>
</feature>
<evidence type="ECO:0000256" key="1">
    <source>
        <dbReference type="ARBA" id="ARBA00008609"/>
    </source>
</evidence>
<dbReference type="SUPFAM" id="SSF103025">
    <property type="entry name" value="Folate-binding domain"/>
    <property type="match status" value="1"/>
</dbReference>
<proteinExistence type="inferred from homology"/>
<evidence type="ECO:0000256" key="5">
    <source>
        <dbReference type="ARBA" id="ARBA00031395"/>
    </source>
</evidence>
<dbReference type="GO" id="GO:0019464">
    <property type="term" value="P:glycine decarboxylation via glycine cleavage system"/>
    <property type="evidence" value="ECO:0007669"/>
    <property type="project" value="UniProtKB-UniRule"/>
</dbReference>
<dbReference type="PANTHER" id="PTHR43757:SF2">
    <property type="entry name" value="AMINOMETHYLTRANSFERASE, MITOCHONDRIAL"/>
    <property type="match status" value="1"/>
</dbReference>
<dbReference type="AlphaFoldDB" id="A0A1H2UZX5"/>
<dbReference type="PANTHER" id="PTHR43757">
    <property type="entry name" value="AMINOMETHYLTRANSFERASE"/>
    <property type="match status" value="1"/>
</dbReference>
<dbReference type="FunFam" id="4.10.1250.10:FF:000001">
    <property type="entry name" value="Aminomethyltransferase"/>
    <property type="match status" value="1"/>
</dbReference>
<dbReference type="OrthoDB" id="9774591at2"/>
<comment type="catalytic activity">
    <reaction evidence="6 7">
        <text>N(6)-[(R)-S(8)-aminomethyldihydrolipoyl]-L-lysyl-[protein] + (6S)-5,6,7,8-tetrahydrofolate = N(6)-[(R)-dihydrolipoyl]-L-lysyl-[protein] + (6R)-5,10-methylene-5,6,7,8-tetrahydrofolate + NH4(+)</text>
        <dbReference type="Rhea" id="RHEA:16945"/>
        <dbReference type="Rhea" id="RHEA-COMP:10475"/>
        <dbReference type="Rhea" id="RHEA-COMP:10492"/>
        <dbReference type="ChEBI" id="CHEBI:15636"/>
        <dbReference type="ChEBI" id="CHEBI:28938"/>
        <dbReference type="ChEBI" id="CHEBI:57453"/>
        <dbReference type="ChEBI" id="CHEBI:83100"/>
        <dbReference type="ChEBI" id="CHEBI:83143"/>
        <dbReference type="EC" id="2.1.2.10"/>
    </reaction>
</comment>
<dbReference type="HAMAP" id="MF_00259">
    <property type="entry name" value="GcvT"/>
    <property type="match status" value="1"/>
</dbReference>
<dbReference type="GO" id="GO:0008483">
    <property type="term" value="F:transaminase activity"/>
    <property type="evidence" value="ECO:0007669"/>
    <property type="project" value="UniProtKB-KW"/>
</dbReference>
<comment type="function">
    <text evidence="7">The glycine cleavage system catalyzes the degradation of glycine.</text>
</comment>
<dbReference type="RefSeq" id="WP_093030012.1">
    <property type="nucleotide sequence ID" value="NZ_FNNZ01000006.1"/>
</dbReference>
<reference evidence="12" key="1">
    <citation type="submission" date="2016-10" db="EMBL/GenBank/DDBJ databases">
        <authorList>
            <person name="Varghese N."/>
            <person name="Submissions S."/>
        </authorList>
    </citation>
    <scope>NUCLEOTIDE SEQUENCE [LARGE SCALE GENOMIC DNA]</scope>
    <source>
        <strain evidence="12">DSM 217</strain>
    </source>
</reference>
<dbReference type="Gene3D" id="3.30.70.1400">
    <property type="entry name" value="Aminomethyltransferase beta-barrel domains"/>
    <property type="match status" value="1"/>
</dbReference>
<comment type="subunit">
    <text evidence="7">The glycine cleavage system is composed of four proteins: P, T, L and H.</text>
</comment>
<organism evidence="11 12">
    <name type="scientific">Thiocapsa roseopersicina</name>
    <dbReference type="NCBI Taxonomy" id="1058"/>
    <lineage>
        <taxon>Bacteria</taxon>
        <taxon>Pseudomonadati</taxon>
        <taxon>Pseudomonadota</taxon>
        <taxon>Gammaproteobacteria</taxon>
        <taxon>Chromatiales</taxon>
        <taxon>Chromatiaceae</taxon>
        <taxon>Thiocapsa</taxon>
    </lineage>
</organism>
<evidence type="ECO:0000256" key="7">
    <source>
        <dbReference type="HAMAP-Rule" id="MF_00259"/>
    </source>
</evidence>
<dbReference type="Pfam" id="PF01571">
    <property type="entry name" value="GCV_T"/>
    <property type="match status" value="1"/>
</dbReference>
<evidence type="ECO:0000256" key="6">
    <source>
        <dbReference type="ARBA" id="ARBA00047665"/>
    </source>
</evidence>
<dbReference type="GO" id="GO:0032259">
    <property type="term" value="P:methylation"/>
    <property type="evidence" value="ECO:0007669"/>
    <property type="project" value="UniProtKB-KW"/>
</dbReference>
<dbReference type="EC" id="2.1.2.10" evidence="2 7"/>
<gene>
    <name evidence="7" type="primary">gcvT</name>
    <name evidence="11" type="ORF">SAMN05421783_10661</name>
</gene>
<evidence type="ECO:0000259" key="9">
    <source>
        <dbReference type="Pfam" id="PF01571"/>
    </source>
</evidence>
<evidence type="ECO:0000313" key="12">
    <source>
        <dbReference type="Proteomes" id="UP000198816"/>
    </source>
</evidence>
<dbReference type="InterPro" id="IPR006223">
    <property type="entry name" value="GcvT"/>
</dbReference>
<dbReference type="Gene3D" id="4.10.1250.10">
    <property type="entry name" value="Aminomethyltransferase fragment"/>
    <property type="match status" value="1"/>
</dbReference>
<dbReference type="GO" id="GO:0005960">
    <property type="term" value="C:glycine cleavage complex"/>
    <property type="evidence" value="ECO:0007669"/>
    <property type="project" value="InterPro"/>
</dbReference>
<feature type="domain" description="Aminomethyltransferase C-terminal" evidence="10">
    <location>
        <begin position="280"/>
        <end position="354"/>
    </location>
</feature>
<dbReference type="NCBIfam" id="NF001567">
    <property type="entry name" value="PRK00389.1"/>
    <property type="match status" value="1"/>
</dbReference>
<dbReference type="GO" id="GO:0005829">
    <property type="term" value="C:cytosol"/>
    <property type="evidence" value="ECO:0007669"/>
    <property type="project" value="TreeGrafter"/>
</dbReference>
<keyword evidence="3 7" id="KW-0032">Aminotransferase</keyword>
<accession>A0A1H2UZX5</accession>
<feature type="domain" description="GCVT N-terminal" evidence="9">
    <location>
        <begin position="8"/>
        <end position="258"/>
    </location>
</feature>
<dbReference type="PIRSF" id="PIRSF006487">
    <property type="entry name" value="GcvT"/>
    <property type="match status" value="1"/>
</dbReference>
<dbReference type="Pfam" id="PF08669">
    <property type="entry name" value="GCV_T_C"/>
    <property type="match status" value="1"/>
</dbReference>
<dbReference type="Gene3D" id="2.40.30.110">
    <property type="entry name" value="Aminomethyltransferase beta-barrel domains"/>
    <property type="match status" value="1"/>
</dbReference>
<dbReference type="NCBIfam" id="TIGR00528">
    <property type="entry name" value="gcvT"/>
    <property type="match status" value="1"/>
</dbReference>
<evidence type="ECO:0000259" key="10">
    <source>
        <dbReference type="Pfam" id="PF08669"/>
    </source>
</evidence>
<dbReference type="InterPro" id="IPR027266">
    <property type="entry name" value="TrmE/GcvT-like"/>
</dbReference>
<keyword evidence="12" id="KW-1185">Reference proteome</keyword>
<dbReference type="EMBL" id="FNNZ01000006">
    <property type="protein sequence ID" value="SDW61623.1"/>
    <property type="molecule type" value="Genomic_DNA"/>
</dbReference>
<evidence type="ECO:0000256" key="8">
    <source>
        <dbReference type="PIRSR" id="PIRSR006487-1"/>
    </source>
</evidence>
<comment type="similarity">
    <text evidence="1 7">Belongs to the GcvT family.</text>
</comment>
<dbReference type="InterPro" id="IPR029043">
    <property type="entry name" value="GcvT/YgfZ_C"/>
</dbReference>
<dbReference type="InterPro" id="IPR028896">
    <property type="entry name" value="GcvT/YgfZ/DmdA"/>
</dbReference>
<dbReference type="Gene3D" id="3.30.1360.120">
    <property type="entry name" value="Probable tRNA modification gtpase trme, domain 1"/>
    <property type="match status" value="1"/>
</dbReference>
<evidence type="ECO:0000256" key="4">
    <source>
        <dbReference type="ARBA" id="ARBA00022679"/>
    </source>
</evidence>
<dbReference type="Proteomes" id="UP000198816">
    <property type="component" value="Unassembled WGS sequence"/>
</dbReference>
<sequence>MGLRPPLFSEHERLGARIVPFGGWDMPLHYGSQIEEHHAVRRAAGMFDVSHMRPVDIEGPDALPFLRHLLANDAAKLTAPGKALYACMLNPQGGVVDDLILYFCGPERYRAVVNAGTAEKDIAWMHAQAEGRQVDIRSRDDLAMIAVQGPDARARVEPLLPDGLRASAMQVGPFFAAEDAHWFVGRTGYTGEDGFEIMLPSADVAALWRALVAADVRPCGLGARDTLRLEAGMNLYGQDMDETVSPLDAGLGWTIAWQPQERDFIGRDALNARRDHPDRRDFVGLLLTGRGVLRPHQSVLAGGRVVGEVTSGGFSPTLERSIAFARVEPGTAADCAVDIRGKPVSARIVKPPFVRHGRILIAL</sequence>
<dbReference type="InterPro" id="IPR006222">
    <property type="entry name" value="GCVT_N"/>
</dbReference>
<keyword evidence="4 7" id="KW-0808">Transferase</keyword>
<dbReference type="InterPro" id="IPR013977">
    <property type="entry name" value="GcvT_C"/>
</dbReference>
<dbReference type="STRING" id="1058.SAMN05421783_10661"/>
<name>A0A1H2UZX5_THIRO</name>
<dbReference type="GO" id="GO:0004047">
    <property type="term" value="F:aminomethyltransferase activity"/>
    <property type="evidence" value="ECO:0007669"/>
    <property type="project" value="UniProtKB-UniRule"/>
</dbReference>
<evidence type="ECO:0000256" key="2">
    <source>
        <dbReference type="ARBA" id="ARBA00012616"/>
    </source>
</evidence>
<protein>
    <recommendedName>
        <fullName evidence="2 7">Aminomethyltransferase</fullName>
        <ecNumber evidence="2 7">2.1.2.10</ecNumber>
    </recommendedName>
    <alternativeName>
        <fullName evidence="5 7">Glycine cleavage system T protein</fullName>
    </alternativeName>
</protein>
<dbReference type="FunFam" id="3.30.70.1400:FF:000001">
    <property type="entry name" value="Aminomethyltransferase"/>
    <property type="match status" value="1"/>
</dbReference>
<dbReference type="GO" id="GO:0008168">
    <property type="term" value="F:methyltransferase activity"/>
    <property type="evidence" value="ECO:0007669"/>
    <property type="project" value="UniProtKB-KW"/>
</dbReference>
<dbReference type="SUPFAM" id="SSF101790">
    <property type="entry name" value="Aminomethyltransferase beta-barrel domain"/>
    <property type="match status" value="1"/>
</dbReference>
<dbReference type="InterPro" id="IPR022903">
    <property type="entry name" value="GcvT_bac"/>
</dbReference>